<name>A0ABU2YZF5_9ACTN</name>
<sequence>MRTAETGAGGLPAVPFRQFLLKIHSLCNLSCDYCYVYFAADQSWRGRPAAMSLGTMGRTADRIAEHVREYRLPEVRIILHGGEPLLVGRTHLGELLTLIAERLDPVVKVRCSMQSNGILLDEEFLELLRRHRVGVSVSLDGSPAAHDRHRRFANGRPSHARVAAALRLLNSPRHRELFRGLLCTVDLANDPVDTYEALLDFGAPRVDFLLPHGTWERPPPGLEHRETPPARPPVGGSPDGPTPYARWLIAAFDRWFDAPRKETGVRMFEEAMSGVLGGPVHTEGLGLAPADLVVVEADGTIEHSDSLKVVGAGAPETGLDVFRHSFSEALATETMRRRQAGLSGLGPVCRDCALAPVCGGGLYAHRHHPTTGFATPSVYCFDLAAFIAHVRHRVHVALAHLTPTSSEPGPERPSALP</sequence>
<dbReference type="PROSITE" id="PS51918">
    <property type="entry name" value="RADICAL_SAM"/>
    <property type="match status" value="1"/>
</dbReference>
<dbReference type="SFLD" id="SFLDS00029">
    <property type="entry name" value="Radical_SAM"/>
    <property type="match status" value="1"/>
</dbReference>
<keyword evidence="1" id="KW-0949">S-adenosyl-L-methionine</keyword>
<dbReference type="InterPro" id="IPR058240">
    <property type="entry name" value="rSAM_sf"/>
</dbReference>
<reference evidence="7" key="1">
    <citation type="submission" date="2024-05" db="EMBL/GenBank/DDBJ databases">
        <title>30 novel species of actinomycetes from the DSMZ collection.</title>
        <authorList>
            <person name="Nouioui I."/>
        </authorList>
    </citation>
    <scope>NUCLEOTIDE SEQUENCE</scope>
    <source>
        <strain evidence="7">DSM 3412</strain>
    </source>
</reference>
<evidence type="ECO:0000256" key="1">
    <source>
        <dbReference type="ARBA" id="ARBA00022691"/>
    </source>
</evidence>
<dbReference type="InterPro" id="IPR013785">
    <property type="entry name" value="Aldolase_TIM"/>
</dbReference>
<keyword evidence="8" id="KW-1185">Reference proteome</keyword>
<dbReference type="PANTHER" id="PTHR43273">
    <property type="entry name" value="ANAEROBIC SULFATASE-MATURATING ENZYME HOMOLOG ASLB-RELATED"/>
    <property type="match status" value="1"/>
</dbReference>
<evidence type="ECO:0000256" key="3">
    <source>
        <dbReference type="ARBA" id="ARBA00023004"/>
    </source>
</evidence>
<dbReference type="Proteomes" id="UP001180737">
    <property type="component" value="Unassembled WGS sequence"/>
</dbReference>
<dbReference type="PANTHER" id="PTHR43273:SF8">
    <property type="entry name" value="RADICAL SAM DOMAIN PROTEIN"/>
    <property type="match status" value="1"/>
</dbReference>
<dbReference type="Pfam" id="PF04055">
    <property type="entry name" value="Radical_SAM"/>
    <property type="match status" value="1"/>
</dbReference>
<evidence type="ECO:0000256" key="4">
    <source>
        <dbReference type="ARBA" id="ARBA00023014"/>
    </source>
</evidence>
<comment type="caution">
    <text evidence="7">The sequence shown here is derived from an EMBL/GenBank/DDBJ whole genome shotgun (WGS) entry which is preliminary data.</text>
</comment>
<dbReference type="SUPFAM" id="SSF102114">
    <property type="entry name" value="Radical SAM enzymes"/>
    <property type="match status" value="1"/>
</dbReference>
<dbReference type="InterPro" id="IPR007197">
    <property type="entry name" value="rSAM"/>
</dbReference>
<evidence type="ECO:0000313" key="8">
    <source>
        <dbReference type="Proteomes" id="UP001180737"/>
    </source>
</evidence>
<dbReference type="InterPro" id="IPR023867">
    <property type="entry name" value="Sulphatase_maturase_rSAM"/>
</dbReference>
<keyword evidence="4" id="KW-0411">Iron-sulfur</keyword>
<accession>A0ABU2YZF5</accession>
<keyword evidence="3" id="KW-0408">Iron</keyword>
<organism evidence="7 8">
    <name type="scientific">Streptomyces gottesmaniae</name>
    <dbReference type="NCBI Taxonomy" id="3075518"/>
    <lineage>
        <taxon>Bacteria</taxon>
        <taxon>Bacillati</taxon>
        <taxon>Actinomycetota</taxon>
        <taxon>Actinomycetes</taxon>
        <taxon>Kitasatosporales</taxon>
        <taxon>Streptomycetaceae</taxon>
        <taxon>Streptomyces</taxon>
    </lineage>
</organism>
<dbReference type="Gene3D" id="3.20.20.70">
    <property type="entry name" value="Aldolase class I"/>
    <property type="match status" value="1"/>
</dbReference>
<dbReference type="NCBIfam" id="TIGR04269">
    <property type="entry name" value="SAM_SPASM_FxsB"/>
    <property type="match status" value="1"/>
</dbReference>
<evidence type="ECO:0000256" key="2">
    <source>
        <dbReference type="ARBA" id="ARBA00022723"/>
    </source>
</evidence>
<dbReference type="SFLD" id="SFLDG01072">
    <property type="entry name" value="dehydrogenase_like"/>
    <property type="match status" value="1"/>
</dbReference>
<evidence type="ECO:0000259" key="6">
    <source>
        <dbReference type="PROSITE" id="PS51918"/>
    </source>
</evidence>
<dbReference type="CDD" id="cd01335">
    <property type="entry name" value="Radical_SAM"/>
    <property type="match status" value="1"/>
</dbReference>
<proteinExistence type="predicted"/>
<feature type="region of interest" description="Disordered" evidence="5">
    <location>
        <begin position="217"/>
        <end position="240"/>
    </location>
</feature>
<keyword evidence="2" id="KW-0479">Metal-binding</keyword>
<evidence type="ECO:0000256" key="5">
    <source>
        <dbReference type="SAM" id="MobiDB-lite"/>
    </source>
</evidence>
<protein>
    <submittedName>
        <fullName evidence="7">FxsB family cyclophane-forming radical SAM/SPASM peptide maturase</fullName>
    </submittedName>
</protein>
<dbReference type="EMBL" id="JAVRFJ010000015">
    <property type="protein sequence ID" value="MDT0569419.1"/>
    <property type="molecule type" value="Genomic_DNA"/>
</dbReference>
<dbReference type="InterPro" id="IPR026335">
    <property type="entry name" value="rSAM_SPASM_FxsB"/>
</dbReference>
<dbReference type="SFLD" id="SFLDG01386">
    <property type="entry name" value="main_SPASM_domain-containing"/>
    <property type="match status" value="1"/>
</dbReference>
<dbReference type="SFLD" id="SFLDG01067">
    <property type="entry name" value="SPASM/twitch_domain_containing"/>
    <property type="match status" value="1"/>
</dbReference>
<gene>
    <name evidence="7" type="ORF">RM704_18395</name>
</gene>
<evidence type="ECO:0000313" key="7">
    <source>
        <dbReference type="EMBL" id="MDT0569419.1"/>
    </source>
</evidence>
<feature type="domain" description="Radical SAM core" evidence="6">
    <location>
        <begin position="13"/>
        <end position="257"/>
    </location>
</feature>